<organism evidence="6 7">
    <name type="scientific">Persicobacter psychrovividus</name>
    <dbReference type="NCBI Taxonomy" id="387638"/>
    <lineage>
        <taxon>Bacteria</taxon>
        <taxon>Pseudomonadati</taxon>
        <taxon>Bacteroidota</taxon>
        <taxon>Cytophagia</taxon>
        <taxon>Cytophagales</taxon>
        <taxon>Persicobacteraceae</taxon>
        <taxon>Persicobacter</taxon>
    </lineage>
</organism>
<keyword evidence="4" id="KW-0812">Transmembrane</keyword>
<evidence type="ECO:0000256" key="1">
    <source>
        <dbReference type="ARBA" id="ARBA00000085"/>
    </source>
</evidence>
<feature type="transmembrane region" description="Helical" evidence="4">
    <location>
        <begin position="161"/>
        <end position="179"/>
    </location>
</feature>
<dbReference type="InterPro" id="IPR036097">
    <property type="entry name" value="HisK_dim/P_sf"/>
</dbReference>
<dbReference type="InterPro" id="IPR005467">
    <property type="entry name" value="His_kinase_dom"/>
</dbReference>
<dbReference type="PANTHER" id="PTHR43547">
    <property type="entry name" value="TWO-COMPONENT HISTIDINE KINASE"/>
    <property type="match status" value="1"/>
</dbReference>
<protein>
    <recommendedName>
        <fullName evidence="2">histidine kinase</fullName>
        <ecNumber evidence="2">2.7.13.3</ecNumber>
    </recommendedName>
</protein>
<dbReference type="PANTHER" id="PTHR43547:SF2">
    <property type="entry name" value="HYBRID SIGNAL TRANSDUCTION HISTIDINE KINASE C"/>
    <property type="match status" value="1"/>
</dbReference>
<dbReference type="PROSITE" id="PS50109">
    <property type="entry name" value="HIS_KIN"/>
    <property type="match status" value="1"/>
</dbReference>
<evidence type="ECO:0000313" key="6">
    <source>
        <dbReference type="EMBL" id="BDC99321.1"/>
    </source>
</evidence>
<comment type="catalytic activity">
    <reaction evidence="1">
        <text>ATP + protein L-histidine = ADP + protein N-phospho-L-histidine.</text>
        <dbReference type="EC" id="2.7.13.3"/>
    </reaction>
</comment>
<dbReference type="SMART" id="SM00388">
    <property type="entry name" value="HisKA"/>
    <property type="match status" value="1"/>
</dbReference>
<feature type="transmembrane region" description="Helical" evidence="4">
    <location>
        <begin position="79"/>
        <end position="96"/>
    </location>
</feature>
<dbReference type="CDD" id="cd00082">
    <property type="entry name" value="HisKA"/>
    <property type="match status" value="1"/>
</dbReference>
<sequence>MTDFVPQLLSRLKLTKDVPLRDRFVVVTSLSGGLCILYVLFIQPSAFTEGFHLFLYVALLIQTSAYLSIVIFNRSKLGVYLLALNCALYAFSEWYFMGGVKGSLFLAIYGINILMFNLLDSREQIYFFIFSTLFVGVLLWLEKNAVFTIAPVDVSLNTRIIQTVSIVFVSSMGIILFRSKDHDRLLDLRKLEEQQSQLIKSTEREVFLATVRNRFTITYLTESVFKIFPEVELHEISPYVVDLITEDGHHPSVSKVELHGYTKFLKISQQTVYEGKERVDHLIVKDVTEHYTFEDQLKEAIRKEQVLKKNKNEFVTMVSHQFRTPLTTIKSANELLSYALQEEEPTLYEEKITPKIQQVTDSVNTLTKMIEQLLDFGKIESDVVSLHYTEIDMATFIQSFIKEQEIVLNRAIQFEILGYPKHVEVDKQMISTILSNLCSNACKYSEPTQPVFVGLEYGKNDFVIEVQDFGKGIDSEILPNLFQYLPSTEMHQGMGIGLFIVRQFVEMHGGNITVRSERARGTTFSINLPNKKP</sequence>
<evidence type="ECO:0000256" key="4">
    <source>
        <dbReference type="SAM" id="Phobius"/>
    </source>
</evidence>
<dbReference type="SUPFAM" id="SSF55874">
    <property type="entry name" value="ATPase domain of HSP90 chaperone/DNA topoisomerase II/histidine kinase"/>
    <property type="match status" value="1"/>
</dbReference>
<dbReference type="EC" id="2.7.13.3" evidence="2"/>
<keyword evidence="4" id="KW-0472">Membrane</keyword>
<reference evidence="6 7" key="1">
    <citation type="submission" date="2021-12" db="EMBL/GenBank/DDBJ databases">
        <title>Genome sequencing of bacteria with rrn-lacking chromosome and rrn-plasmid.</title>
        <authorList>
            <person name="Anda M."/>
            <person name="Iwasaki W."/>
        </authorList>
    </citation>
    <scope>NUCLEOTIDE SEQUENCE [LARGE SCALE GENOMIC DNA]</scope>
    <source>
        <strain evidence="6 7">NBRC 101262</strain>
    </source>
</reference>
<accession>A0ABM7VEE2</accession>
<feature type="domain" description="Histidine kinase" evidence="5">
    <location>
        <begin position="317"/>
        <end position="532"/>
    </location>
</feature>
<keyword evidence="3" id="KW-0597">Phosphoprotein</keyword>
<dbReference type="Gene3D" id="1.10.287.130">
    <property type="match status" value="1"/>
</dbReference>
<feature type="transmembrane region" description="Helical" evidence="4">
    <location>
        <begin position="53"/>
        <end position="72"/>
    </location>
</feature>
<dbReference type="Pfam" id="PF02518">
    <property type="entry name" value="HATPase_c"/>
    <property type="match status" value="1"/>
</dbReference>
<evidence type="ECO:0000256" key="2">
    <source>
        <dbReference type="ARBA" id="ARBA00012438"/>
    </source>
</evidence>
<dbReference type="PRINTS" id="PR00344">
    <property type="entry name" value="BCTRLSENSOR"/>
</dbReference>
<name>A0ABM7VEE2_9BACT</name>
<evidence type="ECO:0000256" key="3">
    <source>
        <dbReference type="ARBA" id="ARBA00022553"/>
    </source>
</evidence>
<dbReference type="Proteomes" id="UP001354989">
    <property type="component" value="Chromosome"/>
</dbReference>
<dbReference type="SUPFAM" id="SSF47384">
    <property type="entry name" value="Homodimeric domain of signal transducing histidine kinase"/>
    <property type="match status" value="1"/>
</dbReference>
<evidence type="ECO:0000313" key="7">
    <source>
        <dbReference type="Proteomes" id="UP001354989"/>
    </source>
</evidence>
<keyword evidence="7" id="KW-1185">Reference proteome</keyword>
<dbReference type="Pfam" id="PF00512">
    <property type="entry name" value="HisKA"/>
    <property type="match status" value="1"/>
</dbReference>
<feature type="transmembrane region" description="Helical" evidence="4">
    <location>
        <begin position="125"/>
        <end position="141"/>
    </location>
</feature>
<gene>
    <name evidence="6" type="ORF">PEPS_16020</name>
</gene>
<dbReference type="InterPro" id="IPR003661">
    <property type="entry name" value="HisK_dim/P_dom"/>
</dbReference>
<dbReference type="InterPro" id="IPR003594">
    <property type="entry name" value="HATPase_dom"/>
</dbReference>
<proteinExistence type="predicted"/>
<evidence type="ECO:0000259" key="5">
    <source>
        <dbReference type="PROSITE" id="PS50109"/>
    </source>
</evidence>
<dbReference type="Gene3D" id="3.30.565.10">
    <property type="entry name" value="Histidine kinase-like ATPase, C-terminal domain"/>
    <property type="match status" value="1"/>
</dbReference>
<dbReference type="InterPro" id="IPR036890">
    <property type="entry name" value="HATPase_C_sf"/>
</dbReference>
<dbReference type="RefSeq" id="WP_338396729.1">
    <property type="nucleotide sequence ID" value="NZ_AP025292.1"/>
</dbReference>
<dbReference type="SMART" id="SM00387">
    <property type="entry name" value="HATPase_c"/>
    <property type="match status" value="1"/>
</dbReference>
<feature type="transmembrane region" description="Helical" evidence="4">
    <location>
        <begin position="20"/>
        <end position="41"/>
    </location>
</feature>
<dbReference type="InterPro" id="IPR004358">
    <property type="entry name" value="Sig_transdc_His_kin-like_C"/>
</dbReference>
<dbReference type="EMBL" id="AP025292">
    <property type="protein sequence ID" value="BDC99321.1"/>
    <property type="molecule type" value="Genomic_DNA"/>
</dbReference>
<keyword evidence="4" id="KW-1133">Transmembrane helix</keyword>